<dbReference type="AlphaFoldDB" id="S9TZM3"/>
<protein>
    <submittedName>
        <fullName evidence="2">RNA-binding protein</fullName>
    </submittedName>
</protein>
<evidence type="ECO:0000313" key="2">
    <source>
        <dbReference type="EMBL" id="EPY23982.1"/>
    </source>
</evidence>
<dbReference type="Proteomes" id="UP000015354">
    <property type="component" value="Unassembled WGS sequence"/>
</dbReference>
<name>S9TZM3_9TRYP</name>
<feature type="region of interest" description="Disordered" evidence="1">
    <location>
        <begin position="1"/>
        <end position="43"/>
    </location>
</feature>
<dbReference type="EMBL" id="ATMH01007370">
    <property type="protein sequence ID" value="EPY23982.1"/>
    <property type="molecule type" value="Genomic_DNA"/>
</dbReference>
<evidence type="ECO:0000313" key="3">
    <source>
        <dbReference type="Proteomes" id="UP000015354"/>
    </source>
</evidence>
<organism evidence="2 3">
    <name type="scientific">Strigomonas culicis</name>
    <dbReference type="NCBI Taxonomy" id="28005"/>
    <lineage>
        <taxon>Eukaryota</taxon>
        <taxon>Discoba</taxon>
        <taxon>Euglenozoa</taxon>
        <taxon>Kinetoplastea</taxon>
        <taxon>Metakinetoplastina</taxon>
        <taxon>Trypanosomatida</taxon>
        <taxon>Trypanosomatidae</taxon>
        <taxon>Strigomonadinae</taxon>
        <taxon>Strigomonas</taxon>
    </lineage>
</organism>
<proteinExistence type="predicted"/>
<accession>S9TZM3</accession>
<keyword evidence="3" id="KW-1185">Reference proteome</keyword>
<sequence length="127" mass="13527">MFKPDNNNKKKKHGGAAAAAISADGELPPDASGGADGMHTAARHKSAAAEKYDIVGSSAFVTYGSTAEADMAIRSLHNRYCMDARERPLQVSYCLKTDIISDFGYRHAQQLHAENPANPLPSILPTG</sequence>
<dbReference type="SUPFAM" id="SSF54928">
    <property type="entry name" value="RNA-binding domain, RBD"/>
    <property type="match status" value="1"/>
</dbReference>
<dbReference type="InterPro" id="IPR012677">
    <property type="entry name" value="Nucleotide-bd_a/b_plait_sf"/>
</dbReference>
<reference evidence="2 3" key="1">
    <citation type="journal article" date="2013" name="PLoS ONE">
        <title>Predicting the Proteins of Angomonas deanei, Strigomonas culicis and Their Respective Endosymbionts Reveals New Aspects of the Trypanosomatidae Family.</title>
        <authorList>
            <person name="Motta M.C."/>
            <person name="Martins A.C."/>
            <person name="de Souza S.S."/>
            <person name="Catta-Preta C.M."/>
            <person name="Silva R."/>
            <person name="Klein C.C."/>
            <person name="de Almeida L.G."/>
            <person name="de Lima Cunha O."/>
            <person name="Ciapina L.P."/>
            <person name="Brocchi M."/>
            <person name="Colabardini A.C."/>
            <person name="de Araujo Lima B."/>
            <person name="Machado C.R."/>
            <person name="de Almeida Soares C.M."/>
            <person name="Probst C.M."/>
            <person name="de Menezes C.B."/>
            <person name="Thompson C.E."/>
            <person name="Bartholomeu D.C."/>
            <person name="Gradia D.F."/>
            <person name="Pavoni D.P."/>
            <person name="Grisard E.C."/>
            <person name="Fantinatti-Garboggini F."/>
            <person name="Marchini F.K."/>
            <person name="Rodrigues-Luiz G.F."/>
            <person name="Wagner G."/>
            <person name="Goldman G.H."/>
            <person name="Fietto J.L."/>
            <person name="Elias M.C."/>
            <person name="Goldman M.H."/>
            <person name="Sagot M.F."/>
            <person name="Pereira M."/>
            <person name="Stoco P.H."/>
            <person name="de Mendonca-Neto R.P."/>
            <person name="Teixeira S.M."/>
            <person name="Maciel T.E."/>
            <person name="de Oliveira Mendes T.A."/>
            <person name="Urmenyi T.P."/>
            <person name="de Souza W."/>
            <person name="Schenkman S."/>
            <person name="de Vasconcelos A.T."/>
        </authorList>
    </citation>
    <scope>NUCLEOTIDE SEQUENCE [LARGE SCALE GENOMIC DNA]</scope>
</reference>
<dbReference type="Gene3D" id="3.30.70.330">
    <property type="match status" value="1"/>
</dbReference>
<gene>
    <name evidence="2" type="ORF">STCU_07370</name>
</gene>
<dbReference type="InterPro" id="IPR035979">
    <property type="entry name" value="RBD_domain_sf"/>
</dbReference>
<evidence type="ECO:0000256" key="1">
    <source>
        <dbReference type="SAM" id="MobiDB-lite"/>
    </source>
</evidence>
<comment type="caution">
    <text evidence="2">The sequence shown here is derived from an EMBL/GenBank/DDBJ whole genome shotgun (WGS) entry which is preliminary data.</text>
</comment>
<dbReference type="OrthoDB" id="410044at2759"/>
<dbReference type="GO" id="GO:0003676">
    <property type="term" value="F:nucleic acid binding"/>
    <property type="evidence" value="ECO:0007669"/>
    <property type="project" value="InterPro"/>
</dbReference>